<dbReference type="AlphaFoldDB" id="A0A8X6HZX8"/>
<dbReference type="OrthoDB" id="6426942at2759"/>
<organism evidence="2 3">
    <name type="scientific">Trichonephila clavata</name>
    <name type="common">Joro spider</name>
    <name type="synonym">Nephila clavata</name>
    <dbReference type="NCBI Taxonomy" id="2740835"/>
    <lineage>
        <taxon>Eukaryota</taxon>
        <taxon>Metazoa</taxon>
        <taxon>Ecdysozoa</taxon>
        <taxon>Arthropoda</taxon>
        <taxon>Chelicerata</taxon>
        <taxon>Arachnida</taxon>
        <taxon>Araneae</taxon>
        <taxon>Araneomorphae</taxon>
        <taxon>Entelegynae</taxon>
        <taxon>Araneoidea</taxon>
        <taxon>Nephilidae</taxon>
        <taxon>Trichonephila</taxon>
    </lineage>
</organism>
<feature type="signal peptide" evidence="1">
    <location>
        <begin position="1"/>
        <end position="18"/>
    </location>
</feature>
<dbReference type="EMBL" id="BMAO01009570">
    <property type="protein sequence ID" value="GFR31655.1"/>
    <property type="molecule type" value="Genomic_DNA"/>
</dbReference>
<evidence type="ECO:0000256" key="1">
    <source>
        <dbReference type="SAM" id="SignalP"/>
    </source>
</evidence>
<keyword evidence="3" id="KW-1185">Reference proteome</keyword>
<evidence type="ECO:0000313" key="3">
    <source>
        <dbReference type="Proteomes" id="UP000887116"/>
    </source>
</evidence>
<accession>A0A8X6HZX8</accession>
<comment type="caution">
    <text evidence="2">The sequence shown here is derived from an EMBL/GenBank/DDBJ whole genome shotgun (WGS) entry which is preliminary data.</text>
</comment>
<dbReference type="Proteomes" id="UP000887116">
    <property type="component" value="Unassembled WGS sequence"/>
</dbReference>
<evidence type="ECO:0000313" key="2">
    <source>
        <dbReference type="EMBL" id="GFR31655.1"/>
    </source>
</evidence>
<gene>
    <name evidence="2" type="ORF">TNCT_54001</name>
</gene>
<sequence>MNMAIHFLLEIAFHLLQCALYYTFGLDMPSVYKIFLFELAFETIKNCTVEKQILTRSEIETPNSFNPLMTNFNSTIPVVRSIPIHRICQALDLKTMLAPSNEIISEMIETEPRKVKKLAPVPAVYSFTLFKMCESLDLNVELHPKSERPIFVNKKKKQIPVVYSTTVFYMCQALQLDAQLAVISHK</sequence>
<protein>
    <submittedName>
        <fullName evidence="2">Uncharacterized protein</fullName>
    </submittedName>
</protein>
<name>A0A8X6HZX8_TRICU</name>
<keyword evidence="1" id="KW-0732">Signal</keyword>
<proteinExistence type="predicted"/>
<feature type="chain" id="PRO_5036443347" evidence="1">
    <location>
        <begin position="19"/>
        <end position="186"/>
    </location>
</feature>
<reference evidence="2" key="1">
    <citation type="submission" date="2020-07" db="EMBL/GenBank/DDBJ databases">
        <title>Multicomponent nature underlies the extraordinary mechanical properties of spider dragline silk.</title>
        <authorList>
            <person name="Kono N."/>
            <person name="Nakamura H."/>
            <person name="Mori M."/>
            <person name="Yoshida Y."/>
            <person name="Ohtoshi R."/>
            <person name="Malay A.D."/>
            <person name="Moran D.A.P."/>
            <person name="Tomita M."/>
            <person name="Numata K."/>
            <person name="Arakawa K."/>
        </authorList>
    </citation>
    <scope>NUCLEOTIDE SEQUENCE</scope>
</reference>